<evidence type="ECO:0000256" key="1">
    <source>
        <dbReference type="ARBA" id="ARBA00006484"/>
    </source>
</evidence>
<dbReference type="PANTHER" id="PTHR42879:SF2">
    <property type="entry name" value="3-OXOACYL-[ACYL-CARRIER-PROTEIN] REDUCTASE FABG"/>
    <property type="match status" value="1"/>
</dbReference>
<dbReference type="EMBL" id="VFPA01000002">
    <property type="protein sequence ID" value="TQM11276.1"/>
    <property type="molecule type" value="Genomic_DNA"/>
</dbReference>
<dbReference type="OrthoDB" id="7064009at2"/>
<reference evidence="3 4" key="1">
    <citation type="submission" date="2019-06" db="EMBL/GenBank/DDBJ databases">
        <title>Sequencing the genomes of 1000 actinobacteria strains.</title>
        <authorList>
            <person name="Klenk H.-P."/>
        </authorList>
    </citation>
    <scope>NUCLEOTIDE SEQUENCE [LARGE SCALE GENOMIC DNA]</scope>
    <source>
        <strain evidence="3 4">DSM 45301</strain>
    </source>
</reference>
<sequence>MDLQLSGTNVLVTGAGQGLGRALGLGFAREGANVAFHYNSSAEGAEKSAVEAADLGVQAIAVGGDLRDAAAVAEIVERTESELGPIGVLVNNSAVTKKQRFLESTPQDWAPQIDVTVTGTLQLTHAVAKRMAERKTGAIVNLMGDSGRVGESGLLVTATARSTTVGLTRSLAKELARFGIRSNAVSLALVRTDNFDAHAGTPEAEQMKKILAQYPLRRVGHPDDITPMVLLLASPLSSWTTGQVVSVNGGYAMP</sequence>
<evidence type="ECO:0000313" key="4">
    <source>
        <dbReference type="Proteomes" id="UP000315677"/>
    </source>
</evidence>
<dbReference type="PANTHER" id="PTHR42879">
    <property type="entry name" value="3-OXOACYL-(ACYL-CARRIER-PROTEIN) REDUCTASE"/>
    <property type="match status" value="1"/>
</dbReference>
<dbReference type="AlphaFoldDB" id="A0A543DPM1"/>
<dbReference type="InterPro" id="IPR002347">
    <property type="entry name" value="SDR_fam"/>
</dbReference>
<dbReference type="Gene3D" id="3.40.50.720">
    <property type="entry name" value="NAD(P)-binding Rossmann-like Domain"/>
    <property type="match status" value="1"/>
</dbReference>
<keyword evidence="2" id="KW-0560">Oxidoreductase</keyword>
<dbReference type="Proteomes" id="UP000315677">
    <property type="component" value="Unassembled WGS sequence"/>
</dbReference>
<dbReference type="GO" id="GO:0016491">
    <property type="term" value="F:oxidoreductase activity"/>
    <property type="evidence" value="ECO:0007669"/>
    <property type="project" value="UniProtKB-KW"/>
</dbReference>
<protein>
    <submittedName>
        <fullName evidence="3">3-oxoacyl-[acyl-carrier protein] reductase</fullName>
    </submittedName>
</protein>
<evidence type="ECO:0000256" key="2">
    <source>
        <dbReference type="ARBA" id="ARBA00023002"/>
    </source>
</evidence>
<organism evidence="3 4">
    <name type="scientific">Pseudonocardia kunmingensis</name>
    <dbReference type="NCBI Taxonomy" id="630975"/>
    <lineage>
        <taxon>Bacteria</taxon>
        <taxon>Bacillati</taxon>
        <taxon>Actinomycetota</taxon>
        <taxon>Actinomycetes</taxon>
        <taxon>Pseudonocardiales</taxon>
        <taxon>Pseudonocardiaceae</taxon>
        <taxon>Pseudonocardia</taxon>
    </lineage>
</organism>
<dbReference type="PRINTS" id="PR00081">
    <property type="entry name" value="GDHRDH"/>
</dbReference>
<dbReference type="FunFam" id="3.40.50.720:FF:000173">
    <property type="entry name" value="3-oxoacyl-[acyl-carrier protein] reductase"/>
    <property type="match status" value="1"/>
</dbReference>
<comment type="similarity">
    <text evidence="1">Belongs to the short-chain dehydrogenases/reductases (SDR) family.</text>
</comment>
<dbReference type="RefSeq" id="WP_142055302.1">
    <property type="nucleotide sequence ID" value="NZ_VFPA01000002.1"/>
</dbReference>
<proteinExistence type="inferred from homology"/>
<dbReference type="InterPro" id="IPR036291">
    <property type="entry name" value="NAD(P)-bd_dom_sf"/>
</dbReference>
<evidence type="ECO:0000313" key="3">
    <source>
        <dbReference type="EMBL" id="TQM11276.1"/>
    </source>
</evidence>
<comment type="caution">
    <text evidence="3">The sequence shown here is derived from an EMBL/GenBank/DDBJ whole genome shotgun (WGS) entry which is preliminary data.</text>
</comment>
<dbReference type="SUPFAM" id="SSF51735">
    <property type="entry name" value="NAD(P)-binding Rossmann-fold domains"/>
    <property type="match status" value="1"/>
</dbReference>
<name>A0A543DPM1_9PSEU</name>
<dbReference type="Pfam" id="PF13561">
    <property type="entry name" value="adh_short_C2"/>
    <property type="match status" value="1"/>
</dbReference>
<accession>A0A543DPM1</accession>
<gene>
    <name evidence="3" type="ORF">FB558_3834</name>
</gene>
<dbReference type="InterPro" id="IPR050259">
    <property type="entry name" value="SDR"/>
</dbReference>
<keyword evidence="4" id="KW-1185">Reference proteome</keyword>